<reference evidence="2 3" key="1">
    <citation type="submission" date="2024-02" db="EMBL/GenBank/DDBJ databases">
        <title>High-quality chromosome-scale genome assembly of Pensacola bahiagrass (Paspalum notatum Flugge var. saurae).</title>
        <authorList>
            <person name="Vega J.M."/>
            <person name="Podio M."/>
            <person name="Orjuela J."/>
            <person name="Siena L.A."/>
            <person name="Pessino S.C."/>
            <person name="Combes M.C."/>
            <person name="Mariac C."/>
            <person name="Albertini E."/>
            <person name="Pupilli F."/>
            <person name="Ortiz J.P.A."/>
            <person name="Leblanc O."/>
        </authorList>
    </citation>
    <scope>NUCLEOTIDE SEQUENCE [LARGE SCALE GENOMIC DNA]</scope>
    <source>
        <strain evidence="2">R1</strain>
        <tissue evidence="2">Leaf</tissue>
    </source>
</reference>
<feature type="compositionally biased region" description="Basic and acidic residues" evidence="1">
    <location>
        <begin position="186"/>
        <end position="198"/>
    </location>
</feature>
<gene>
    <name evidence="2" type="ORF">U9M48_033543</name>
</gene>
<keyword evidence="3" id="KW-1185">Reference proteome</keyword>
<feature type="region of interest" description="Disordered" evidence="1">
    <location>
        <begin position="1"/>
        <end position="63"/>
    </location>
</feature>
<dbReference type="EMBL" id="CP144751">
    <property type="protein sequence ID" value="WVZ86817.1"/>
    <property type="molecule type" value="Genomic_DNA"/>
</dbReference>
<proteinExistence type="predicted"/>
<feature type="region of interest" description="Disordered" evidence="1">
    <location>
        <begin position="178"/>
        <end position="198"/>
    </location>
</feature>
<accession>A0AAQ3X6B3</accession>
<sequence>MVDPANGNPSADDVQEQEKKREEEAKAVEERRLKEAHDKEVEDRRRADLDNSVAHTAPAKPFLNTQGMNTAALLAHMGKIDQLKGPNYPTWRKDIDMMFTLTDMDFALLYNKHTEPAPGETRYDDKMLHYSIEKRKWEISNTKCLKIIRHLIYDSIEGSIPECATAKELLDRLKSQFTRSSPRRFQTKEDAGKGQKKR</sequence>
<feature type="compositionally biased region" description="Basic and acidic residues" evidence="1">
    <location>
        <begin position="16"/>
        <end position="49"/>
    </location>
</feature>
<protein>
    <recommendedName>
        <fullName evidence="4">Gag-pol polyprotein</fullName>
    </recommendedName>
</protein>
<evidence type="ECO:0000256" key="1">
    <source>
        <dbReference type="SAM" id="MobiDB-lite"/>
    </source>
</evidence>
<evidence type="ECO:0000313" key="3">
    <source>
        <dbReference type="Proteomes" id="UP001341281"/>
    </source>
</evidence>
<name>A0AAQ3X6B3_PASNO</name>
<dbReference type="AlphaFoldDB" id="A0AAQ3X6B3"/>
<dbReference type="Proteomes" id="UP001341281">
    <property type="component" value="Chromosome 07"/>
</dbReference>
<evidence type="ECO:0008006" key="4">
    <source>
        <dbReference type="Google" id="ProtNLM"/>
    </source>
</evidence>
<organism evidence="2 3">
    <name type="scientific">Paspalum notatum var. saurae</name>
    <dbReference type="NCBI Taxonomy" id="547442"/>
    <lineage>
        <taxon>Eukaryota</taxon>
        <taxon>Viridiplantae</taxon>
        <taxon>Streptophyta</taxon>
        <taxon>Embryophyta</taxon>
        <taxon>Tracheophyta</taxon>
        <taxon>Spermatophyta</taxon>
        <taxon>Magnoliopsida</taxon>
        <taxon>Liliopsida</taxon>
        <taxon>Poales</taxon>
        <taxon>Poaceae</taxon>
        <taxon>PACMAD clade</taxon>
        <taxon>Panicoideae</taxon>
        <taxon>Andropogonodae</taxon>
        <taxon>Paspaleae</taxon>
        <taxon>Paspalinae</taxon>
        <taxon>Paspalum</taxon>
    </lineage>
</organism>
<evidence type="ECO:0000313" key="2">
    <source>
        <dbReference type="EMBL" id="WVZ86817.1"/>
    </source>
</evidence>